<sequence>MPSVKHEGFRQLRGDDSNKTFGIVVGESSRALHICSADDVGTDWSLSAFTHPTLLIHSATTPESNYLKLYQTGSSGIIDVGGTTVFTLTSSTIATALPITSTYSSGTALAITTTQTAAANVMFINTTATATSGQTNGFVSVITSTGDGKASTVACNLYVAEQGNTDYIYPLYIGTAAISNKTIIQATGIFMYLEDMGNAVEHQAAVSINRNITNVGTASDCFLQMRNHGSTAATTFIRFNGKATYIWDFQDGSTDVPVS</sequence>
<gene>
    <name evidence="1" type="ORF">LCGC14_2681340</name>
</gene>
<evidence type="ECO:0000313" key="1">
    <source>
        <dbReference type="EMBL" id="KKK94587.1"/>
    </source>
</evidence>
<accession>A0A0F8ZLA5</accession>
<organism evidence="1">
    <name type="scientific">marine sediment metagenome</name>
    <dbReference type="NCBI Taxonomy" id="412755"/>
    <lineage>
        <taxon>unclassified sequences</taxon>
        <taxon>metagenomes</taxon>
        <taxon>ecological metagenomes</taxon>
    </lineage>
</organism>
<dbReference type="AlphaFoldDB" id="A0A0F8ZLA5"/>
<protein>
    <submittedName>
        <fullName evidence="1">Uncharacterized protein</fullName>
    </submittedName>
</protein>
<comment type="caution">
    <text evidence="1">The sequence shown here is derived from an EMBL/GenBank/DDBJ whole genome shotgun (WGS) entry which is preliminary data.</text>
</comment>
<name>A0A0F8ZLA5_9ZZZZ</name>
<proteinExistence type="predicted"/>
<reference evidence="1" key="1">
    <citation type="journal article" date="2015" name="Nature">
        <title>Complex archaea that bridge the gap between prokaryotes and eukaryotes.</title>
        <authorList>
            <person name="Spang A."/>
            <person name="Saw J.H."/>
            <person name="Jorgensen S.L."/>
            <person name="Zaremba-Niedzwiedzka K."/>
            <person name="Martijn J."/>
            <person name="Lind A.E."/>
            <person name="van Eijk R."/>
            <person name="Schleper C."/>
            <person name="Guy L."/>
            <person name="Ettema T.J."/>
        </authorList>
    </citation>
    <scope>NUCLEOTIDE SEQUENCE</scope>
</reference>
<feature type="non-terminal residue" evidence="1">
    <location>
        <position position="259"/>
    </location>
</feature>
<dbReference type="EMBL" id="LAZR01047281">
    <property type="protein sequence ID" value="KKK94587.1"/>
    <property type="molecule type" value="Genomic_DNA"/>
</dbReference>